<evidence type="ECO:0000313" key="2">
    <source>
        <dbReference type="Proteomes" id="UP000002059"/>
    </source>
</evidence>
<dbReference type="eggNOG" id="ENOG502S5Z5">
    <property type="taxonomic scope" value="Eukaryota"/>
</dbReference>
<organism evidence="1 2">
    <name type="scientific">Paracoccidioides lutzii (strain ATCC MYA-826 / Pb01)</name>
    <name type="common">Paracoccidioides brasiliensis</name>
    <dbReference type="NCBI Taxonomy" id="502779"/>
    <lineage>
        <taxon>Eukaryota</taxon>
        <taxon>Fungi</taxon>
        <taxon>Dikarya</taxon>
        <taxon>Ascomycota</taxon>
        <taxon>Pezizomycotina</taxon>
        <taxon>Eurotiomycetes</taxon>
        <taxon>Eurotiomycetidae</taxon>
        <taxon>Onygenales</taxon>
        <taxon>Ajellomycetaceae</taxon>
        <taxon>Paracoccidioides</taxon>
    </lineage>
</organism>
<proteinExistence type="predicted"/>
<reference evidence="1 2" key="1">
    <citation type="journal article" date="2011" name="PLoS Genet.">
        <title>Comparative genomic analysis of human fungal pathogens causing paracoccidioidomycosis.</title>
        <authorList>
            <person name="Desjardins C.A."/>
            <person name="Champion M.D."/>
            <person name="Holder J.W."/>
            <person name="Muszewska A."/>
            <person name="Goldberg J."/>
            <person name="Bailao A.M."/>
            <person name="Brigido M.M."/>
            <person name="Ferreira M.E."/>
            <person name="Garcia A.M."/>
            <person name="Grynberg M."/>
            <person name="Gujja S."/>
            <person name="Heiman D.I."/>
            <person name="Henn M.R."/>
            <person name="Kodira C.D."/>
            <person name="Leon-Narvaez H."/>
            <person name="Longo L.V."/>
            <person name="Ma L.J."/>
            <person name="Malavazi I."/>
            <person name="Matsuo A.L."/>
            <person name="Morais F.V."/>
            <person name="Pereira M."/>
            <person name="Rodriguez-Brito S."/>
            <person name="Sakthikumar S."/>
            <person name="Salem-Izacc S.M."/>
            <person name="Sykes S.M."/>
            <person name="Teixeira M.M."/>
            <person name="Vallejo M.C."/>
            <person name="Walter M.E."/>
            <person name="Yandava C."/>
            <person name="Young S."/>
            <person name="Zeng Q."/>
            <person name="Zucker J."/>
            <person name="Felipe M.S."/>
            <person name="Goldman G.H."/>
            <person name="Haas B.J."/>
            <person name="McEwen J.G."/>
            <person name="Nino-Vega G."/>
            <person name="Puccia R."/>
            <person name="San-Blas G."/>
            <person name="Soares C.M."/>
            <person name="Birren B.W."/>
            <person name="Cuomo C.A."/>
        </authorList>
    </citation>
    <scope>NUCLEOTIDE SEQUENCE [LARGE SCALE GENOMIC DNA]</scope>
    <source>
        <strain evidence="2">ATCC MYA-826 / Pb01</strain>
    </source>
</reference>
<dbReference type="HOGENOM" id="CLU_2638706_0_0_1"/>
<protein>
    <submittedName>
        <fullName evidence="1">Uncharacterized protein</fullName>
    </submittedName>
</protein>
<keyword evidence="2" id="KW-1185">Reference proteome</keyword>
<dbReference type="AlphaFoldDB" id="A0A0A2V3D2"/>
<accession>A0A0A2V3D2</accession>
<dbReference type="Proteomes" id="UP000002059">
    <property type="component" value="Partially assembled WGS sequence"/>
</dbReference>
<dbReference type="KEGG" id="pbl:PAAG_11177"/>
<gene>
    <name evidence="1" type="ORF">PAAG_11177</name>
</gene>
<dbReference type="RefSeq" id="XP_015703479.1">
    <property type="nucleotide sequence ID" value="XM_015846872.1"/>
</dbReference>
<sequence length="77" mass="8308">MTASLPPKRDPNTPGYAPIPDYVQLHAAGSVFSLGSSLFSLSFAPSPTTAYRLPTNYRIPLLSPRSTTAAHHHFLSL</sequence>
<dbReference type="VEuPathDB" id="FungiDB:PAAG_11177"/>
<evidence type="ECO:0000313" key="1">
    <source>
        <dbReference type="EMBL" id="KGQ02003.1"/>
    </source>
</evidence>
<dbReference type="EMBL" id="KN293993">
    <property type="protein sequence ID" value="KGQ02003.1"/>
    <property type="molecule type" value="Genomic_DNA"/>
</dbReference>
<dbReference type="GeneID" id="26970271"/>
<name>A0A0A2V3D2_PARBA</name>